<proteinExistence type="predicted"/>
<dbReference type="KEGG" id="cphy:B5808_02755"/>
<feature type="region of interest" description="Disordered" evidence="7">
    <location>
        <begin position="1"/>
        <end position="45"/>
    </location>
</feature>
<sequence length="566" mass="57328">MAAPPRATVAPLVPGTGRGAQGAAGGAAHGGAGSGSRRRLGRGSEMSDTSTVACLQCGSAVPRNAPFCLVCGTPVASRTHAAALGAPPAPDTSWRPAPAEAPIPRSSVLRAEYGWRVLAWLMDYAITAVIGLAVTIPIVSLGAIQVLPSGSLRVSIGPLGTLLILLAWYAYPIAMLFLQAFRGFSLGMLTCGIRVVDLATLRRPGIGRILIRDLVVFAGRLVFGIGELVVYLSPLWDSTRRLQGWHDKAARTWLIDVRRGPNPVTADPSRLVEDEWTPPGAPVPVPAGSGAPVPQHPSAPPTIAVPEPASFGAPAAPASFAAPAAPAAPGSFAAPAAPESAGFAPPAAPQSPRSEPAPFAPSAPAQPSGPGTAGPAITGPARIGDPQPTTPVQFGAFTPPPLPTGDAGSSGLIDSIPGFSAPRPPAGPETRDPAAGSGGDLDSTRLADSAPLGRAAVAASFTLDSGEVFPITSGGVIGRDPVPASGAMAIRLPGDALSVSKTHLEFGLDGGAVWVLDRNSTNGSSIVDPRGFERVLTSGRREVVGDGDRVRIGTRSFTVRSGLRSA</sequence>
<dbReference type="Gene3D" id="2.60.200.20">
    <property type="match status" value="1"/>
</dbReference>
<name>A0A1X9LGC6_9MICO</name>
<evidence type="ECO:0000256" key="7">
    <source>
        <dbReference type="SAM" id="MobiDB-lite"/>
    </source>
</evidence>
<comment type="subcellular location">
    <subcellularLocation>
        <location evidence="1">Cell membrane</location>
        <topology evidence="1">Multi-pass membrane protein</topology>
    </subcellularLocation>
</comment>
<dbReference type="EMBL" id="CP020715">
    <property type="protein sequence ID" value="ARJ04266.1"/>
    <property type="molecule type" value="Genomic_DNA"/>
</dbReference>
<accession>A0A1X9LGC6</accession>
<feature type="transmembrane region" description="Helical" evidence="8">
    <location>
        <begin position="124"/>
        <end position="147"/>
    </location>
</feature>
<keyword evidence="4 8" id="KW-0812">Transmembrane</keyword>
<gene>
    <name evidence="10" type="ORF">B5808_02755</name>
</gene>
<dbReference type="InterPro" id="IPR010432">
    <property type="entry name" value="RDD"/>
</dbReference>
<dbReference type="STRING" id="1619308.B5808_02755"/>
<keyword evidence="6 8" id="KW-0472">Membrane</keyword>
<dbReference type="PANTHER" id="PTHR36115:SF6">
    <property type="entry name" value="PROLINE-RICH ANTIGEN HOMOLOG"/>
    <property type="match status" value="1"/>
</dbReference>
<dbReference type="Pfam" id="PF00498">
    <property type="entry name" value="FHA"/>
    <property type="match status" value="1"/>
</dbReference>
<keyword evidence="3" id="KW-0597">Phosphoprotein</keyword>
<keyword evidence="5 8" id="KW-1133">Transmembrane helix</keyword>
<evidence type="ECO:0000256" key="4">
    <source>
        <dbReference type="ARBA" id="ARBA00022692"/>
    </source>
</evidence>
<evidence type="ECO:0000256" key="1">
    <source>
        <dbReference type="ARBA" id="ARBA00004651"/>
    </source>
</evidence>
<dbReference type="InterPro" id="IPR000253">
    <property type="entry name" value="FHA_dom"/>
</dbReference>
<evidence type="ECO:0000256" key="8">
    <source>
        <dbReference type="SAM" id="Phobius"/>
    </source>
</evidence>
<evidence type="ECO:0000256" key="3">
    <source>
        <dbReference type="ARBA" id="ARBA00022553"/>
    </source>
</evidence>
<protein>
    <recommendedName>
        <fullName evidence="9">FHA domain-containing protein</fullName>
    </recommendedName>
</protein>
<evidence type="ECO:0000256" key="6">
    <source>
        <dbReference type="ARBA" id="ARBA00023136"/>
    </source>
</evidence>
<dbReference type="GO" id="GO:0005886">
    <property type="term" value="C:plasma membrane"/>
    <property type="evidence" value="ECO:0007669"/>
    <property type="project" value="UniProtKB-SubCell"/>
</dbReference>
<feature type="compositionally biased region" description="Low complexity" evidence="7">
    <location>
        <begin position="322"/>
        <end position="381"/>
    </location>
</feature>
<evidence type="ECO:0000313" key="10">
    <source>
        <dbReference type="EMBL" id="ARJ04266.1"/>
    </source>
</evidence>
<evidence type="ECO:0000259" key="9">
    <source>
        <dbReference type="PROSITE" id="PS50006"/>
    </source>
</evidence>
<dbReference type="CDD" id="cd00060">
    <property type="entry name" value="FHA"/>
    <property type="match status" value="1"/>
</dbReference>
<dbReference type="InterPro" id="IPR051791">
    <property type="entry name" value="Pra-immunoreactive"/>
</dbReference>
<evidence type="ECO:0000256" key="2">
    <source>
        <dbReference type="ARBA" id="ARBA00022475"/>
    </source>
</evidence>
<dbReference type="PROSITE" id="PS50006">
    <property type="entry name" value="FHA_DOMAIN"/>
    <property type="match status" value="1"/>
</dbReference>
<feature type="transmembrane region" description="Helical" evidence="8">
    <location>
        <begin position="159"/>
        <end position="178"/>
    </location>
</feature>
<dbReference type="AlphaFoldDB" id="A0A1X9LGC6"/>
<dbReference type="SUPFAM" id="SSF49879">
    <property type="entry name" value="SMAD/FHA domain"/>
    <property type="match status" value="1"/>
</dbReference>
<keyword evidence="2" id="KW-1003">Cell membrane</keyword>
<reference evidence="10 11" key="1">
    <citation type="submission" date="2017-04" db="EMBL/GenBank/DDBJ databases">
        <authorList>
            <person name="Afonso C.L."/>
            <person name="Miller P.J."/>
            <person name="Scott M.A."/>
            <person name="Spackman E."/>
            <person name="Goraichik I."/>
            <person name="Dimitrov K.M."/>
            <person name="Suarez D.L."/>
            <person name="Swayne D.E."/>
        </authorList>
    </citation>
    <scope>NUCLEOTIDE SEQUENCE [LARGE SCALE GENOMIC DNA]</scope>
    <source>
        <strain evidence="11">XA(T)</strain>
    </source>
</reference>
<evidence type="ECO:0000256" key="5">
    <source>
        <dbReference type="ARBA" id="ARBA00022989"/>
    </source>
</evidence>
<feature type="region of interest" description="Disordered" evidence="7">
    <location>
        <begin position="322"/>
        <end position="446"/>
    </location>
</feature>
<feature type="compositionally biased region" description="Gly residues" evidence="7">
    <location>
        <begin position="16"/>
        <end position="34"/>
    </location>
</feature>
<organism evidence="10 11">
    <name type="scientific">Cnuibacter physcomitrellae</name>
    <dbReference type="NCBI Taxonomy" id="1619308"/>
    <lineage>
        <taxon>Bacteria</taxon>
        <taxon>Bacillati</taxon>
        <taxon>Actinomycetota</taxon>
        <taxon>Actinomycetes</taxon>
        <taxon>Micrococcales</taxon>
        <taxon>Microbacteriaceae</taxon>
        <taxon>Cnuibacter</taxon>
    </lineage>
</organism>
<evidence type="ECO:0000313" key="11">
    <source>
        <dbReference type="Proteomes" id="UP000192775"/>
    </source>
</evidence>
<keyword evidence="11" id="KW-1185">Reference proteome</keyword>
<feature type="domain" description="FHA" evidence="9">
    <location>
        <begin position="475"/>
        <end position="531"/>
    </location>
</feature>
<dbReference type="Pfam" id="PF06271">
    <property type="entry name" value="RDD"/>
    <property type="match status" value="1"/>
</dbReference>
<feature type="region of interest" description="Disordered" evidence="7">
    <location>
        <begin position="264"/>
        <end position="308"/>
    </location>
</feature>
<feature type="transmembrane region" description="Helical" evidence="8">
    <location>
        <begin position="214"/>
        <end position="236"/>
    </location>
</feature>
<dbReference type="InterPro" id="IPR008984">
    <property type="entry name" value="SMAD_FHA_dom_sf"/>
</dbReference>
<dbReference type="Proteomes" id="UP000192775">
    <property type="component" value="Chromosome"/>
</dbReference>
<dbReference type="PANTHER" id="PTHR36115">
    <property type="entry name" value="PROLINE-RICH ANTIGEN HOMOLOG-RELATED"/>
    <property type="match status" value="1"/>
</dbReference>